<dbReference type="InterPro" id="IPR050546">
    <property type="entry name" value="Glycosyl_Hydrlase_16"/>
</dbReference>
<keyword evidence="5" id="KW-1185">Reference proteome</keyword>
<feature type="chain" id="PRO_5046454082" description="GH16 domain-containing protein" evidence="2">
    <location>
        <begin position="26"/>
        <end position="266"/>
    </location>
</feature>
<dbReference type="PROSITE" id="PS51762">
    <property type="entry name" value="GH16_2"/>
    <property type="match status" value="1"/>
</dbReference>
<organism evidence="4 5">
    <name type="scientific">Olivibacter ginsenosidimutans</name>
    <dbReference type="NCBI Taxonomy" id="1176537"/>
    <lineage>
        <taxon>Bacteria</taxon>
        <taxon>Pseudomonadati</taxon>
        <taxon>Bacteroidota</taxon>
        <taxon>Sphingobacteriia</taxon>
        <taxon>Sphingobacteriales</taxon>
        <taxon>Sphingobacteriaceae</taxon>
        <taxon>Olivibacter</taxon>
    </lineage>
</organism>
<dbReference type="Pfam" id="PF00722">
    <property type="entry name" value="Glyco_hydro_16"/>
    <property type="match status" value="1"/>
</dbReference>
<evidence type="ECO:0000259" key="3">
    <source>
        <dbReference type="PROSITE" id="PS51762"/>
    </source>
</evidence>
<evidence type="ECO:0000313" key="4">
    <source>
        <dbReference type="EMBL" id="GAA4808009.1"/>
    </source>
</evidence>
<dbReference type="CDD" id="cd08023">
    <property type="entry name" value="GH16_laminarinase_like"/>
    <property type="match status" value="1"/>
</dbReference>
<gene>
    <name evidence="4" type="ORF">GCM10023231_41590</name>
</gene>
<dbReference type="InterPro" id="IPR013320">
    <property type="entry name" value="ConA-like_dom_sf"/>
</dbReference>
<evidence type="ECO:0000256" key="2">
    <source>
        <dbReference type="SAM" id="SignalP"/>
    </source>
</evidence>
<feature type="signal peptide" evidence="2">
    <location>
        <begin position="1"/>
        <end position="25"/>
    </location>
</feature>
<evidence type="ECO:0000256" key="1">
    <source>
        <dbReference type="ARBA" id="ARBA00006865"/>
    </source>
</evidence>
<evidence type="ECO:0000313" key="5">
    <source>
        <dbReference type="Proteomes" id="UP001501411"/>
    </source>
</evidence>
<dbReference type="PANTHER" id="PTHR10963">
    <property type="entry name" value="GLYCOSYL HYDROLASE-RELATED"/>
    <property type="match status" value="1"/>
</dbReference>
<dbReference type="Proteomes" id="UP001501411">
    <property type="component" value="Unassembled WGS sequence"/>
</dbReference>
<dbReference type="Gene3D" id="2.60.120.200">
    <property type="match status" value="1"/>
</dbReference>
<reference evidence="5" key="1">
    <citation type="journal article" date="2019" name="Int. J. Syst. Evol. Microbiol.">
        <title>The Global Catalogue of Microorganisms (GCM) 10K type strain sequencing project: providing services to taxonomists for standard genome sequencing and annotation.</title>
        <authorList>
            <consortium name="The Broad Institute Genomics Platform"/>
            <consortium name="The Broad Institute Genome Sequencing Center for Infectious Disease"/>
            <person name="Wu L."/>
            <person name="Ma J."/>
        </authorList>
    </citation>
    <scope>NUCLEOTIDE SEQUENCE [LARGE SCALE GENOMIC DNA]</scope>
    <source>
        <strain evidence="5">JCM 18200</strain>
    </source>
</reference>
<dbReference type="EMBL" id="BAABIQ010000044">
    <property type="protein sequence ID" value="GAA4808009.1"/>
    <property type="molecule type" value="Genomic_DNA"/>
</dbReference>
<dbReference type="RefSeq" id="WP_345235190.1">
    <property type="nucleotide sequence ID" value="NZ_BAABIQ010000044.1"/>
</dbReference>
<name>A0ABP9CD01_9SPHI</name>
<feature type="domain" description="GH16" evidence="3">
    <location>
        <begin position="24"/>
        <end position="266"/>
    </location>
</feature>
<protein>
    <recommendedName>
        <fullName evidence="3">GH16 domain-containing protein</fullName>
    </recommendedName>
</protein>
<keyword evidence="2" id="KW-0732">Signal</keyword>
<dbReference type="PANTHER" id="PTHR10963:SF55">
    <property type="entry name" value="GLYCOSIDE HYDROLASE FAMILY 16 PROTEIN"/>
    <property type="match status" value="1"/>
</dbReference>
<comment type="caution">
    <text evidence="4">The sequence shown here is derived from an EMBL/GenBank/DDBJ whole genome shotgun (WGS) entry which is preliminary data.</text>
</comment>
<comment type="similarity">
    <text evidence="1">Belongs to the glycosyl hydrolase 16 family.</text>
</comment>
<proteinExistence type="inferred from homology"/>
<sequence>MKQAFFTWCLVGCCLVLATAQTQHTNNWQLQWSDEFNSDGLPDSNYWSYAIGGDGWGNNERQYYTAADPQNVQVKDGYLHIIARKQEKEGKQYTSARLVTKNKVDFRYGRIAVRAMLPKGLGLWPAIWMLPSDWTYGEWPQSGEIDIMEHVGFMPDSVFGSVHTERFNHTIGTQKTKGIGIKNPYTDFHVFAIEWNEQYIDFYVDDQQYYRFSNTVKGKEEWPFDQRFHLLLNIAVGGNWGGQKGVDDHVFPATMKIDYVRYYLPK</sequence>
<dbReference type="SUPFAM" id="SSF49899">
    <property type="entry name" value="Concanavalin A-like lectins/glucanases"/>
    <property type="match status" value="1"/>
</dbReference>
<accession>A0ABP9CD01</accession>
<dbReference type="InterPro" id="IPR000757">
    <property type="entry name" value="Beta-glucanase-like"/>
</dbReference>